<evidence type="ECO:0008006" key="2">
    <source>
        <dbReference type="Google" id="ProtNLM"/>
    </source>
</evidence>
<organism evidence="1">
    <name type="scientific">Myoviridae sp. ctrnx29</name>
    <dbReference type="NCBI Taxonomy" id="2826704"/>
    <lineage>
        <taxon>Viruses</taxon>
        <taxon>Duplodnaviria</taxon>
        <taxon>Heunggongvirae</taxon>
        <taxon>Uroviricota</taxon>
        <taxon>Caudoviricetes</taxon>
    </lineage>
</organism>
<name>A0A8S5LXU2_9CAUD</name>
<reference evidence="1" key="1">
    <citation type="journal article" date="2021" name="Proc. Natl. Acad. Sci. U.S.A.">
        <title>A Catalog of Tens of Thousands of Viruses from Human Metagenomes Reveals Hidden Associations with Chronic Diseases.</title>
        <authorList>
            <person name="Tisza M.J."/>
            <person name="Buck C.B."/>
        </authorList>
    </citation>
    <scope>NUCLEOTIDE SEQUENCE</scope>
    <source>
        <strain evidence="1">Ctrnx29</strain>
    </source>
</reference>
<sequence length="374" mass="42084">MLKTKETIKKGIMQLLVRAAPENRRAVINLLPAAKRALDQGYVPDARSVPLHSWRCLLTLLAQTAAMQTDADAFLRVSNELLMIGDKLVPPAEALRQSAELLMHNFHAQLYVCRMRDKDGNWRVTSASTDDGSPVPMFAPALEEGLLRHPVMRAVAQSHEQFIVSNNLHSIEKGGESFDCFGYRTGYRSRLAFILREHKNVTPFGLVMLYTRQEFGFEQFDERFLSRCARLINLVVGRRIALARDTLEKAAGAMAHYGNNALNTMRAHAEYCGDLVEILDENLTKATRLSRQIRAELPPTTRPGHMADDLEKALTRMDLTELAGHLGGVLQGVKRMTRIIKSLQKSVDRPRLLKYVQGVDVLKLDDDKNPKDES</sequence>
<proteinExistence type="predicted"/>
<protein>
    <recommendedName>
        <fullName evidence="2">GAF domain-containing protein</fullName>
    </recommendedName>
</protein>
<accession>A0A8S5LXU2</accession>
<dbReference type="EMBL" id="BK014766">
    <property type="protein sequence ID" value="DAD74849.1"/>
    <property type="molecule type" value="Genomic_DNA"/>
</dbReference>
<dbReference type="SUPFAM" id="SSF55781">
    <property type="entry name" value="GAF domain-like"/>
    <property type="match status" value="1"/>
</dbReference>
<evidence type="ECO:0000313" key="1">
    <source>
        <dbReference type="EMBL" id="DAD74849.1"/>
    </source>
</evidence>